<dbReference type="Pfam" id="PF03772">
    <property type="entry name" value="Competence"/>
    <property type="match status" value="1"/>
</dbReference>
<dbReference type="InterPro" id="IPR036866">
    <property type="entry name" value="RibonucZ/Hydroxyglut_hydro"/>
</dbReference>
<evidence type="ECO:0000259" key="7">
    <source>
        <dbReference type="SMART" id="SM00849"/>
    </source>
</evidence>
<feature type="domain" description="Metallo-beta-lactamase" evidence="7">
    <location>
        <begin position="441"/>
        <end position="624"/>
    </location>
</feature>
<dbReference type="Proteomes" id="UP000030451">
    <property type="component" value="Unassembled WGS sequence"/>
</dbReference>
<evidence type="ECO:0000256" key="1">
    <source>
        <dbReference type="ARBA" id="ARBA00004651"/>
    </source>
</evidence>
<proteinExistence type="predicted"/>
<feature type="transmembrane region" description="Helical" evidence="6">
    <location>
        <begin position="170"/>
        <end position="191"/>
    </location>
</feature>
<dbReference type="GO" id="GO:0005886">
    <property type="term" value="C:plasma membrane"/>
    <property type="evidence" value="ECO:0007669"/>
    <property type="project" value="UniProtKB-SubCell"/>
</dbReference>
<evidence type="ECO:0000313" key="8">
    <source>
        <dbReference type="EMBL" id="KGY08539.1"/>
    </source>
</evidence>
<dbReference type="InterPro" id="IPR035681">
    <property type="entry name" value="ComA-like_MBL"/>
</dbReference>
<dbReference type="PANTHER" id="PTHR30619:SF1">
    <property type="entry name" value="RECOMBINATION PROTEIN 2"/>
    <property type="match status" value="1"/>
</dbReference>
<feature type="transmembrane region" description="Helical" evidence="6">
    <location>
        <begin position="333"/>
        <end position="354"/>
    </location>
</feature>
<dbReference type="NCBIfam" id="TIGR00360">
    <property type="entry name" value="ComEC_N-term"/>
    <property type="match status" value="1"/>
</dbReference>
<accession>A0A0A5HYI3</accession>
<dbReference type="InterPro" id="IPR004797">
    <property type="entry name" value="Competence_ComEC/Rec2"/>
</dbReference>
<dbReference type="Gene3D" id="3.60.15.10">
    <property type="entry name" value="Ribonuclease Z/Hydroxyacylglutathione hydrolase-like"/>
    <property type="match status" value="1"/>
</dbReference>
<keyword evidence="4 6" id="KW-1133">Transmembrane helix</keyword>
<evidence type="ECO:0000313" key="9">
    <source>
        <dbReference type="Proteomes" id="UP000030451"/>
    </source>
</evidence>
<evidence type="ECO:0000256" key="3">
    <source>
        <dbReference type="ARBA" id="ARBA00022692"/>
    </source>
</evidence>
<feature type="transmembrane region" description="Helical" evidence="6">
    <location>
        <begin position="273"/>
        <end position="293"/>
    </location>
</feature>
<dbReference type="GO" id="GO:0030420">
    <property type="term" value="P:establishment of competence for transformation"/>
    <property type="evidence" value="ECO:0007669"/>
    <property type="project" value="InterPro"/>
</dbReference>
<dbReference type="STRING" id="379097.SE23_16075"/>
<comment type="subcellular location">
    <subcellularLocation>
        <location evidence="1">Cell membrane</location>
        <topology evidence="1">Multi-pass membrane protein</topology>
    </subcellularLocation>
</comment>
<dbReference type="InterPro" id="IPR004477">
    <property type="entry name" value="ComEC_N"/>
</dbReference>
<feature type="transmembrane region" description="Helical" evidence="6">
    <location>
        <begin position="203"/>
        <end position="220"/>
    </location>
</feature>
<protein>
    <submittedName>
        <fullName evidence="8">Competence protein ComEC</fullName>
    </submittedName>
</protein>
<reference evidence="8 9" key="1">
    <citation type="submission" date="2014-10" db="EMBL/GenBank/DDBJ databases">
        <title>Genome sequencing of Vibrio sinaloensis T08.</title>
        <authorList>
            <person name="Chan K.-G."/>
            <person name="Mohamad N.I."/>
        </authorList>
    </citation>
    <scope>NUCLEOTIDE SEQUENCE [LARGE SCALE GENOMIC DNA]</scope>
    <source>
        <strain evidence="8 9">T08</strain>
    </source>
</reference>
<dbReference type="SMART" id="SM00849">
    <property type="entry name" value="Lactamase_B"/>
    <property type="match status" value="1"/>
</dbReference>
<dbReference type="SUPFAM" id="SSF56281">
    <property type="entry name" value="Metallo-hydrolase/oxidoreductase"/>
    <property type="match status" value="1"/>
</dbReference>
<dbReference type="NCBIfam" id="TIGR00361">
    <property type="entry name" value="ComEC_Rec2"/>
    <property type="match status" value="1"/>
</dbReference>
<feature type="transmembrane region" description="Helical" evidence="6">
    <location>
        <begin position="305"/>
        <end position="327"/>
    </location>
</feature>
<keyword evidence="3 6" id="KW-0812">Transmembrane</keyword>
<feature type="transmembrane region" description="Helical" evidence="6">
    <location>
        <begin position="391"/>
        <end position="424"/>
    </location>
</feature>
<keyword evidence="5 6" id="KW-0472">Membrane</keyword>
<dbReference type="InterPro" id="IPR001279">
    <property type="entry name" value="Metallo-B-lactamas"/>
</dbReference>
<name>A0A0A5HYI3_PHOS4</name>
<dbReference type="EMBL" id="JRWP01000020">
    <property type="protein sequence ID" value="KGY08539.1"/>
    <property type="molecule type" value="Genomic_DNA"/>
</dbReference>
<dbReference type="InterPro" id="IPR052159">
    <property type="entry name" value="Competence_DNA_uptake"/>
</dbReference>
<evidence type="ECO:0000256" key="2">
    <source>
        <dbReference type="ARBA" id="ARBA00022475"/>
    </source>
</evidence>
<evidence type="ECO:0000256" key="6">
    <source>
        <dbReference type="SAM" id="Phobius"/>
    </source>
</evidence>
<gene>
    <name evidence="8" type="ORF">NM06_11875</name>
</gene>
<sequence>MVLIHGNLVRHNTDELFKAGSDITINAQVDSFFKQISHGFHGTAVVRSINGEKLFAYEQPTVWVTSPIALSLGQLIGGKVSIQPISGQFNETGFDKERYAYAQGILGHAKIKNSSSFWVIDKGSLRERLFQTISTHTLSTDNQGLILALLFGSRDKIPDSVNQQLQHSGLSHLVAISGLHIGIMFSFGWAVGRLLLVASPKMTNAPIFIGAVIAFGYAYLAGFSIPTVRALIMCLLMCSQVLIRTHLSKLSRWLIVLAFLLTLWPQSALDPSLWLSMYAVAAILLFLSIRSTYRHGVVNNVLMQTFIVICMSLPVALVFGGISISAIGYNLVFVPWFSFVVMPATFIAAVVSLFGYVDATIWGMVDWALSVVVASSAWAGDSWFSLSSQEVTILIVLACFIFMLPWLTRFGIVLFALTFVLFTVSWRPKPDWQLNILDVGHGLAILAVQGERALLYDTGAAWQQSNYAEQLITPLMEAKGIEVLDVVVLSHFDNDHAGGIGEILQRWQPERVIASQPLSNSLDCIAGETWQWGELEIQALWPPKIVERAYNPHSCVIKLTHKVTKQSVLLTGDIERIAEWMLIRKPDALASNIVIVPHHGSKTSSTDSFTQAANPDLAIASTSYRGRWNLPNQEVVERYLKQGADWIDTGNSGQVVIDFYPSGRNVVELRESKGQAWYRQMLRKGVE</sequence>
<dbReference type="AlphaFoldDB" id="A0A0A5HYI3"/>
<dbReference type="Pfam" id="PF00753">
    <property type="entry name" value="Lactamase_B"/>
    <property type="match status" value="1"/>
</dbReference>
<keyword evidence="2" id="KW-1003">Cell membrane</keyword>
<evidence type="ECO:0000256" key="4">
    <source>
        <dbReference type="ARBA" id="ARBA00022989"/>
    </source>
</evidence>
<organism evidence="8 9">
    <name type="scientific">Photobacterium sp. (strain ATCC 43367)</name>
    <dbReference type="NCBI Taxonomy" id="379097"/>
    <lineage>
        <taxon>Bacteria</taxon>
        <taxon>Pseudomonadati</taxon>
        <taxon>Pseudomonadota</taxon>
        <taxon>Gammaproteobacteria</taxon>
        <taxon>Vibrionales</taxon>
        <taxon>Vibrionaceae</taxon>
        <taxon>Vibrio</taxon>
        <taxon>Vibrio oreintalis group</taxon>
    </lineage>
</organism>
<dbReference type="PANTHER" id="PTHR30619">
    <property type="entry name" value="DNA INTERNALIZATION/COMPETENCE PROTEIN COMEC/REC2"/>
    <property type="match status" value="1"/>
</dbReference>
<evidence type="ECO:0000256" key="5">
    <source>
        <dbReference type="ARBA" id="ARBA00023136"/>
    </source>
</evidence>
<dbReference type="CDD" id="cd07731">
    <property type="entry name" value="ComA-like_MBL-fold"/>
    <property type="match status" value="1"/>
</dbReference>
<feature type="transmembrane region" description="Helical" evidence="6">
    <location>
        <begin position="250"/>
        <end position="267"/>
    </location>
</feature>
<comment type="caution">
    <text evidence="8">The sequence shown here is derived from an EMBL/GenBank/DDBJ whole genome shotgun (WGS) entry which is preliminary data.</text>
</comment>